<dbReference type="Gene3D" id="3.40.50.1820">
    <property type="entry name" value="alpha/beta hydrolase"/>
    <property type="match status" value="1"/>
</dbReference>
<dbReference type="AlphaFoldDB" id="A0A9W8JL79"/>
<organism evidence="1 2">
    <name type="scientific">Candolleomyces eurysporus</name>
    <dbReference type="NCBI Taxonomy" id="2828524"/>
    <lineage>
        <taxon>Eukaryota</taxon>
        <taxon>Fungi</taxon>
        <taxon>Dikarya</taxon>
        <taxon>Basidiomycota</taxon>
        <taxon>Agaricomycotina</taxon>
        <taxon>Agaricomycetes</taxon>
        <taxon>Agaricomycetidae</taxon>
        <taxon>Agaricales</taxon>
        <taxon>Agaricineae</taxon>
        <taxon>Psathyrellaceae</taxon>
        <taxon>Candolleomyces</taxon>
    </lineage>
</organism>
<keyword evidence="2" id="KW-1185">Reference proteome</keyword>
<proteinExistence type="predicted"/>
<feature type="non-terminal residue" evidence="1">
    <location>
        <position position="228"/>
    </location>
</feature>
<evidence type="ECO:0000313" key="2">
    <source>
        <dbReference type="Proteomes" id="UP001140091"/>
    </source>
</evidence>
<protein>
    <recommendedName>
        <fullName evidence="3">Peptidase S9 prolyl oligopeptidase catalytic domain-containing protein</fullName>
    </recommendedName>
</protein>
<dbReference type="OrthoDB" id="19653at2759"/>
<dbReference type="InterPro" id="IPR029058">
    <property type="entry name" value="AB_hydrolase_fold"/>
</dbReference>
<evidence type="ECO:0000313" key="1">
    <source>
        <dbReference type="EMBL" id="KAJ2936462.1"/>
    </source>
</evidence>
<reference evidence="1" key="1">
    <citation type="submission" date="2022-06" db="EMBL/GenBank/DDBJ databases">
        <title>Genome Sequence of Candolleomyces eurysporus.</title>
        <authorList>
            <person name="Buettner E."/>
        </authorList>
    </citation>
    <scope>NUCLEOTIDE SEQUENCE</scope>
    <source>
        <strain evidence="1">VTCC 930004</strain>
    </source>
</reference>
<comment type="caution">
    <text evidence="1">The sequence shown here is derived from an EMBL/GenBank/DDBJ whole genome shotgun (WGS) entry which is preliminary data.</text>
</comment>
<dbReference type="EMBL" id="JANBPK010000058">
    <property type="protein sequence ID" value="KAJ2936462.1"/>
    <property type="molecule type" value="Genomic_DNA"/>
</dbReference>
<sequence length="228" mass="25285">MLLARLFLQLGTFLDYYTGQHEPSLSGKLRESLVSFEQDTGSLEAATMMLDSIPRRHLALFPQSIIPQKVRSGEWPVAVFLHGTDDTAVPVHESRNLHKLILASSSPPTFTEGAPEEDITQHASKGSKLIEVPGAEHSFDLVPDAEEKYGKVFDEIVEYLHGVEVTQKISLFQNGCFERVGQTVTSSQRLGTARQPWKRSGMAGPSVDSHGCHIMLLERINPPTPTYF</sequence>
<dbReference type="SUPFAM" id="SSF53474">
    <property type="entry name" value="alpha/beta-Hydrolases"/>
    <property type="match status" value="1"/>
</dbReference>
<name>A0A9W8JL79_9AGAR</name>
<dbReference type="Proteomes" id="UP001140091">
    <property type="component" value="Unassembled WGS sequence"/>
</dbReference>
<gene>
    <name evidence="1" type="ORF">H1R20_g640</name>
</gene>
<accession>A0A9W8JL79</accession>
<evidence type="ECO:0008006" key="3">
    <source>
        <dbReference type="Google" id="ProtNLM"/>
    </source>
</evidence>